<dbReference type="InterPro" id="IPR013120">
    <property type="entry name" value="FAR_NAD-bd"/>
</dbReference>
<keyword evidence="4" id="KW-0436">Ligase</keyword>
<dbReference type="InterPro" id="IPR009081">
    <property type="entry name" value="PP-bd_ACP"/>
</dbReference>
<feature type="domain" description="Carrier" evidence="5">
    <location>
        <begin position="1524"/>
        <end position="1598"/>
    </location>
</feature>
<dbReference type="InterPro" id="IPR010071">
    <property type="entry name" value="AA_adenyl_dom"/>
</dbReference>
<dbReference type="SUPFAM" id="SSF51735">
    <property type="entry name" value="NAD(P)-binding Rossmann-fold domains"/>
    <property type="match status" value="1"/>
</dbReference>
<dbReference type="Pfam" id="PF07993">
    <property type="entry name" value="NAD_binding_4"/>
    <property type="match status" value="1"/>
</dbReference>
<dbReference type="Proteomes" id="UP001499951">
    <property type="component" value="Unassembled WGS sequence"/>
</dbReference>
<evidence type="ECO:0000256" key="4">
    <source>
        <dbReference type="ARBA" id="ARBA00022598"/>
    </source>
</evidence>
<dbReference type="EMBL" id="BAAADD010000010">
    <property type="protein sequence ID" value="GAA0583822.1"/>
    <property type="molecule type" value="Genomic_DNA"/>
</dbReference>
<dbReference type="SUPFAM" id="SSF52777">
    <property type="entry name" value="CoA-dependent acyltransferases"/>
    <property type="match status" value="6"/>
</dbReference>
<protein>
    <recommendedName>
        <fullName evidence="5">Carrier domain-containing protein</fullName>
    </recommendedName>
</protein>
<organism evidence="6 7">
    <name type="scientific">Rhizomicrobium electricum</name>
    <dbReference type="NCBI Taxonomy" id="480070"/>
    <lineage>
        <taxon>Bacteria</taxon>
        <taxon>Pseudomonadati</taxon>
        <taxon>Pseudomonadota</taxon>
        <taxon>Alphaproteobacteria</taxon>
        <taxon>Micropepsales</taxon>
        <taxon>Micropepsaceae</taxon>
        <taxon>Rhizomicrobium</taxon>
    </lineage>
</organism>
<dbReference type="Pfam" id="PF00668">
    <property type="entry name" value="Condensation"/>
    <property type="match status" value="3"/>
</dbReference>
<dbReference type="InterPro" id="IPR001242">
    <property type="entry name" value="Condensation_dom"/>
</dbReference>
<proteinExistence type="predicted"/>
<dbReference type="Gene3D" id="3.30.559.10">
    <property type="entry name" value="Chloramphenicol acetyltransferase-like domain"/>
    <property type="match status" value="3"/>
</dbReference>
<dbReference type="NCBIfam" id="NF003417">
    <property type="entry name" value="PRK04813.1"/>
    <property type="match status" value="4"/>
</dbReference>
<dbReference type="Gene3D" id="3.40.50.12780">
    <property type="entry name" value="N-terminal domain of ligase-like"/>
    <property type="match status" value="4"/>
</dbReference>
<dbReference type="InterPro" id="IPR036736">
    <property type="entry name" value="ACP-like_sf"/>
</dbReference>
<keyword evidence="2" id="KW-0596">Phosphopantetheine</keyword>
<evidence type="ECO:0000259" key="5">
    <source>
        <dbReference type="PROSITE" id="PS50075"/>
    </source>
</evidence>
<dbReference type="SMART" id="SM00823">
    <property type="entry name" value="PKS_PP"/>
    <property type="match status" value="4"/>
</dbReference>
<dbReference type="InterPro" id="IPR036291">
    <property type="entry name" value="NAD(P)-bd_dom_sf"/>
</dbReference>
<feature type="domain" description="Carrier" evidence="5">
    <location>
        <begin position="3614"/>
        <end position="3690"/>
    </location>
</feature>
<dbReference type="Pfam" id="PF00550">
    <property type="entry name" value="PP-binding"/>
    <property type="match status" value="4"/>
</dbReference>
<dbReference type="Pfam" id="PF00501">
    <property type="entry name" value="AMP-binding"/>
    <property type="match status" value="4"/>
</dbReference>
<dbReference type="Gene3D" id="1.10.1200.10">
    <property type="entry name" value="ACP-like"/>
    <property type="match status" value="4"/>
</dbReference>
<dbReference type="PANTHER" id="PTHR45527:SF1">
    <property type="entry name" value="FATTY ACID SYNTHASE"/>
    <property type="match status" value="1"/>
</dbReference>
<gene>
    <name evidence="6" type="ORF">GCM10008942_35940</name>
</gene>
<feature type="domain" description="Carrier" evidence="5">
    <location>
        <begin position="478"/>
        <end position="552"/>
    </location>
</feature>
<dbReference type="SUPFAM" id="SSF56801">
    <property type="entry name" value="Acetyl-CoA synthetase-like"/>
    <property type="match status" value="4"/>
</dbReference>
<dbReference type="Gene3D" id="3.30.559.30">
    <property type="entry name" value="Nonribosomal peptide synthetase, condensation domain"/>
    <property type="match status" value="3"/>
</dbReference>
<dbReference type="InterPro" id="IPR020845">
    <property type="entry name" value="AMP-binding_CS"/>
</dbReference>
<evidence type="ECO:0000256" key="1">
    <source>
        <dbReference type="ARBA" id="ARBA00001957"/>
    </source>
</evidence>
<dbReference type="Gene3D" id="3.30.300.30">
    <property type="match status" value="4"/>
</dbReference>
<dbReference type="Gene3D" id="3.40.50.720">
    <property type="entry name" value="NAD(P)-binding Rossmann-like Domain"/>
    <property type="match status" value="1"/>
</dbReference>
<dbReference type="PROSITE" id="PS00012">
    <property type="entry name" value="PHOSPHOPANTETHEINE"/>
    <property type="match status" value="3"/>
</dbReference>
<evidence type="ECO:0000313" key="7">
    <source>
        <dbReference type="Proteomes" id="UP001499951"/>
    </source>
</evidence>
<sequence length="4115" mass="446825">MTYWDVEVRANALARALVAHGLAQEEPVGVLTERSGLLPIALLAIFKAGGAYVPMGADLPADRLVSMIQQSKMRCLIALDGLEPPDTIVSALEGNASAEEGIAILRPEEIPPDAIARDGARLKTLGKPTDLAAILFTSGSTGRPKGVQLQHDAVLNMAFGHIDAQAITSEDRVLLATAPGFILGFRELCMPLLAGAALVPAPRALLDEPANLLALMSRHRVSVAFFTPSYLRLFDGAIPSGLRCLITAGERPNADDARSYARTIEVWNVHGATEVCGTICMMRVAPNGHGPIPSGRPFANTSVHLLNAEGQDVAPGETGEIYVVGQGLARGYLDQPDLTAASFVPTRYGRAYRTHDLGRWSPEGNLITLGRTSDMVKVSGQAVSLGEIEQTLLLHPDVRRAFVVQHDGKLIAFVESTAEPKPLEDWHAFLGKTLPSYMYPAQVETLAEMPINPAGKADRQALEALAADLHASERRGLAPQGALEQQIAGVWENVLGMHPVLRDDNYFALGGTSLLAIVISQKLQASGITVAARTILTSPTVAALAGKIIQTPAHDSSTLERMEGVATKGQEDFWIAATLGLATTDAQIARILTVRGNVPTPEHWRAAWTNLLARHAALRTAFHAGADGTIRWRTEANDDLPPGAGFRIDDGLAADAGKRLIAEQATAPFSLTEPPLARAGLVRLVTGETLFWFSLHHAAADGVSAALLQDEMHALLLGRPLPEGLNGPAIAAQAEEAYLASPQAEHDSRYWRDLLDGLASAPDEPVFSELPTDHSRPSYPSGKSSVRLVERLDAATVATLTRLAQAQQVGLHALLLTLLAAETRRRSGRSTILLGTSVSVRPAWAETAVGYFVNLPPLALCGNQADTLSAAIRTTQTVLAEALEHAAYPSGLLYREFRQRHPEARSQARTSLFDISLTANPSRICGNAETDFSLSPYVLPDEVTAPAAGLDLAFSHEPLPDGGLELALVWNPDVYRQETAEAWLKSFTAWARWLAEDRMRIEAPVPALRTDEVATLAQWENGPSVSRPAKRVHELIEAIADTDPNRIAIVADTGEWTFSVLEREASRIAQLLIHHGVEHGDAVAVLTECSPSLPAAVVGIWKAGAVYLPLPVEQPSERLAFIAKDASAKIVLALDGLELPATLSAMTVLRPETEPDISAERPACSGSPHDAAYIIYTSGTTGAPKGVVLPHAGVVNVAYATAEAIGLTSEDRVAFVATPGFDASVWELTLGLVNGAAIVPVSRNLRDDPWALKQKYTASGVTVAFHAPSYLRISRETPFAGLRVLLSGGEAPTHDDARAHAYLDFWNPYGPTEATIIVSLGKVNPADDRPLTVGRPISNTCISIRRDDGTRVPPGTTGEVWLGGVGVTSGYLGNPELTAKHFVETSEGRFYRTGDLARWTVDGRLELQGRIDTQVKLHGQRIELDEIERTLQSHPAVTEAVVVMAAAASETKALHAFVRLRPDASMPEEESWRAYLCAHLPQHMIPASITEVASFPLMANGKRDRGALLTRLQTSKSQGKAKTPPTDGLERRIAKAWSDLLGEPVAREDNFFALGGNSLLAVALAHRLSLDLQRPVPARDLFAAPTLAGFSARVAEILHSDTAAAPVLSGVLSKTDLATEGQREFWVAEAAGLDTGTFTIPLIRIVDAYPLEAWRAAWTTLVARHASLRTSFVMDADGVLCRTIAPPQEGPAPFEFSAQPDRTAAIAFVRQRQQAPFSMAAAPLWRTGLVTAADTGEQLFWLALHHSVGDGQSLGILVEELERLLRGDALPDVTGDFADTASREQAYLAGPECREDARYWDDLLAGLPDATFDEAPLDTARSTTATPGTHRFEATLDAATAQRLKTLARAHNTSLHAVMLSLLAIEARRRIGHCDVIIGTTASVRETAAEARVVGYYVNMLPVPVHVPPGALFADILDETGKRLSGALAHARYPFARIYQNHRNRHALARHPARYPVFDIAVTENPPASAPQMRRRAAAYERWETSPGEDMVLSHELQPDGTLLLQWHVNAAIYSRDTAERWLTSLTGWADWLTESPERAQSLLPGLLPQEAELLEVWEYGPQVERPSLRFHELFEQRLDGRGNHPAVLTQSSQQTYAEIERDANTLAHALIQDGAERGSVIGVLTERSAALPAAVLGIWKAGATYLPLSADLPPERLAFMAEDAGLTHLVVLDGLAVPPELADAAPDIVRPETLAAEENRPHVSGSPDDIAYILYTSGSTGRPKGTRICHRSYINMVLSTGEIYGLTPDDRTLMFSSPSFDVSLSDIGLPLAFGATICPLPYDVLRSPTAFQDFLRALKITVADVTPSYLRLFEGADLPTLGILVTGGEAPAPADIRTYAPRLRYYNAYGPTENTISSTMALLSAETDFLSAGRPLPNTSVHICNADGNPVPPGVIGEVWLGGCGLAQDYVGRPDLTAAAFVATPHGRRYRSGDLGRWRANGELEIIGRADDQVKLNGIRVELGEIDSALRTHPDVAQAVVLLDRGDGNDHRLWAFALPRSGRTLPTEEGWRTYLAERLPAYMIPATVIAVDAIPLSDSGKVDKAALKRLLSERSRATEDTELQDGLERDIARIWKELLGVQELHRDDNFFALGGHSLLAIALAHRLEKLLGHPVPARDLFVEPTLRGFAARVRQWTPVAASDVRSDRATEGQREFWVAEQAGLDTRGFVIPLTLVARNAEDIPQSVWRAAWTAVVDRHEALRTGFRTDDAGVLRRFVAAPGTADLEFCACADLPAALSYCQARQSEPFAMVSPPLWRAGIVRVAETKQILFWMALHHSVGDGVSLGILTDDLARFLKQQTPPPLPSSFDLVAGREETYLSSPACQSDARYWQKTLAELSTESDTPFDEWPLDFARPNGRTAQATKGVHIFHACLDETTATRLRAFAHKHGASLHALFLTLLALEVFRRSGRPAFLLGTAASTRETAGEADLVGYFVNMLPVPCRITKEMPVEKVLQTMQAALAEGLQHARYPFARIYQDFRRDQAVSPHPARFPLFDFAVAENPGATDDQIGLHFEALRSDEDYRLRPNTPAQDMVLVHEGRTDGSVHLQWYANAALYEKDTAAAWMDSLVGWARQLASDDRPANTPVPVLLPAEAALLKQWEYGPRVPLPTPDFPARFEQWCTLQPDHPAVVTEQGILSYAAVNARADALAQALKESGCAPHEPIGVFTGRSIALPETVLAIWKAGGCYVPLASELPAERLEFIIQDAGIKRLVVLDGRPLPAALAATGCSVLRPETLTLGSACNHPKLDCSGPAYVIYTSGSTGIPKGVVLSHQGLNNLGIALSGALNIAAEDRVLLTASPAFDAWISDLAMAWAAGAAVVPVVRSEMDDIAGMRAKLPRLGVTVATLPPSYLRLFEHADFPGLRILMTVGEPPVAADAQRYAARLRYINGYGPTENTAATTVGAIVPGMPRLTTGRPLANIDVHICDDHGNPVPPGSIGEVWLGGMGLAIGYLNRPDLTAASFIETQSGRRYRTGDLGRWTLAGDLQILGRSDGQVKLRGQRIELGEIEHLLAAHPSVRQSVVLVGTESDDRQTLWGFVCLKPEADEPRQDAWHAYLAAKLPSYMVPSSVVRVPSIPVSHSGKIDRAALLALVSGQNALPDVAGPLRTPPSSEIEQRIAQVWSEHLKRSFIGREDNFFDLGGDSLGVIAVVNQLRRTFRCAITDLYEHPRLADFAAVCQYRPEHLHTLIRSAKQHWRDYQATLAAYEDERDAALAPEWRAYETRNLAYRGIATDRRDYGHVLLTGATGYLGSYVLRELLADTTRHVTALVRGADDRTARVRLGDVLRYYFGDENGNALLNAPGLTVLASDLRRDGLGLAPRDYDRTAQEIQAIYHCAANVKHFGHYRDFEADNVAATARLLNLAARRCADFHYVSTLSTGGKAPESEFHLFTEYDPVPDVLDENYYVRSKQEAERLVMAARDYLPNASIHRVGNIVYAADGGPLQRDIAQNAFFRQLAAFLNLGTVPDDMHIWLCHVDVVAHGIVLLAETQALANETHHLENSIRRTLASFIAEAESIRVTAFDEFLDRLETAIDQPEANTALTETLENFGLYRGISPQPRSRRFEIVSIRTQMLLTQLGLAWPPIPEQGRRAVLHRAVRLFAPTKSAPP</sequence>
<dbReference type="NCBIfam" id="TIGR01733">
    <property type="entry name" value="AA-adenyl-dom"/>
    <property type="match status" value="3"/>
</dbReference>
<keyword evidence="3" id="KW-0597">Phosphoprotein</keyword>
<dbReference type="InterPro" id="IPR023213">
    <property type="entry name" value="CAT-like_dom_sf"/>
</dbReference>
<evidence type="ECO:0000256" key="3">
    <source>
        <dbReference type="ARBA" id="ARBA00022553"/>
    </source>
</evidence>
<dbReference type="PROSITE" id="PS50075">
    <property type="entry name" value="CARRIER"/>
    <property type="match status" value="4"/>
</dbReference>
<dbReference type="InterPro" id="IPR042099">
    <property type="entry name" value="ANL_N_sf"/>
</dbReference>
<accession>A0ABN1F6Z4</accession>
<comment type="cofactor">
    <cofactor evidence="1">
        <name>pantetheine 4'-phosphate</name>
        <dbReference type="ChEBI" id="CHEBI:47942"/>
    </cofactor>
</comment>
<keyword evidence="7" id="KW-1185">Reference proteome</keyword>
<reference evidence="6 7" key="1">
    <citation type="journal article" date="2019" name="Int. J. Syst. Evol. Microbiol.">
        <title>The Global Catalogue of Microorganisms (GCM) 10K type strain sequencing project: providing services to taxonomists for standard genome sequencing and annotation.</title>
        <authorList>
            <consortium name="The Broad Institute Genomics Platform"/>
            <consortium name="The Broad Institute Genome Sequencing Center for Infectious Disease"/>
            <person name="Wu L."/>
            <person name="Ma J."/>
        </authorList>
    </citation>
    <scope>NUCLEOTIDE SEQUENCE [LARGE SCALE GENOMIC DNA]</scope>
    <source>
        <strain evidence="6 7">JCM 15089</strain>
    </source>
</reference>
<comment type="caution">
    <text evidence="6">The sequence shown here is derived from an EMBL/GenBank/DDBJ whole genome shotgun (WGS) entry which is preliminary data.</text>
</comment>
<dbReference type="InterPro" id="IPR025110">
    <property type="entry name" value="AMP-bd_C"/>
</dbReference>
<dbReference type="Pfam" id="PF13193">
    <property type="entry name" value="AMP-binding_C"/>
    <property type="match status" value="3"/>
</dbReference>
<dbReference type="SUPFAM" id="SSF47336">
    <property type="entry name" value="ACP-like"/>
    <property type="match status" value="4"/>
</dbReference>
<dbReference type="InterPro" id="IPR000873">
    <property type="entry name" value="AMP-dep_synth/lig_dom"/>
</dbReference>
<dbReference type="PANTHER" id="PTHR45527">
    <property type="entry name" value="NONRIBOSOMAL PEPTIDE SYNTHETASE"/>
    <property type="match status" value="1"/>
</dbReference>
<evidence type="ECO:0000256" key="2">
    <source>
        <dbReference type="ARBA" id="ARBA00022450"/>
    </source>
</evidence>
<dbReference type="InterPro" id="IPR020806">
    <property type="entry name" value="PKS_PP-bd"/>
</dbReference>
<name>A0ABN1F6Z4_9PROT</name>
<dbReference type="InterPro" id="IPR045851">
    <property type="entry name" value="AMP-bd_C_sf"/>
</dbReference>
<dbReference type="CDD" id="cd05930">
    <property type="entry name" value="A_NRPS"/>
    <property type="match status" value="4"/>
</dbReference>
<dbReference type="InterPro" id="IPR006162">
    <property type="entry name" value="Ppantetheine_attach_site"/>
</dbReference>
<dbReference type="PROSITE" id="PS00455">
    <property type="entry name" value="AMP_BINDING"/>
    <property type="match status" value="4"/>
</dbReference>
<evidence type="ECO:0000313" key="6">
    <source>
        <dbReference type="EMBL" id="GAA0583822.1"/>
    </source>
</evidence>
<feature type="domain" description="Carrier" evidence="5">
    <location>
        <begin position="2563"/>
        <end position="2638"/>
    </location>
</feature>